<dbReference type="Proteomes" id="UP001515480">
    <property type="component" value="Unassembled WGS sequence"/>
</dbReference>
<feature type="region of interest" description="Disordered" evidence="1">
    <location>
        <begin position="221"/>
        <end position="244"/>
    </location>
</feature>
<proteinExistence type="predicted"/>
<feature type="region of interest" description="Disordered" evidence="1">
    <location>
        <begin position="94"/>
        <end position="130"/>
    </location>
</feature>
<feature type="compositionally biased region" description="Pro residues" evidence="1">
    <location>
        <begin position="520"/>
        <end position="531"/>
    </location>
</feature>
<dbReference type="InterPro" id="IPR003347">
    <property type="entry name" value="JmjC_dom"/>
</dbReference>
<feature type="signal peptide" evidence="2">
    <location>
        <begin position="1"/>
        <end position="20"/>
    </location>
</feature>
<evidence type="ECO:0000256" key="1">
    <source>
        <dbReference type="SAM" id="MobiDB-lite"/>
    </source>
</evidence>
<comment type="caution">
    <text evidence="4">The sequence shown here is derived from an EMBL/GenBank/DDBJ whole genome shotgun (WGS) entry which is preliminary data.</text>
</comment>
<dbReference type="EMBL" id="JBGBPQ010000005">
    <property type="protein sequence ID" value="KAL1524344.1"/>
    <property type="molecule type" value="Genomic_DNA"/>
</dbReference>
<dbReference type="PROSITE" id="PS51184">
    <property type="entry name" value="JMJC"/>
    <property type="match status" value="1"/>
</dbReference>
<dbReference type="AlphaFoldDB" id="A0AB34JS04"/>
<name>A0AB34JS04_PRYPA</name>
<feature type="region of interest" description="Disordered" evidence="1">
    <location>
        <begin position="520"/>
        <end position="572"/>
    </location>
</feature>
<dbReference type="Gene3D" id="2.60.120.650">
    <property type="entry name" value="Cupin"/>
    <property type="match status" value="1"/>
</dbReference>
<sequence>MATLAVGVLLLASRGETATCEPFCSEPCLVLNGDVAYECGACEGARFLCQPGAIGFARWDERKAAVLKERATAAPPDPLDPAPHCQTNRCNRVREKRARRQRAAREGAEEAPPLPPALPTAVPLPAGGEGGGEDAAFRWTERGVDSWRTVSPETYERFQSPKAGDKLTPRQQIFLESNAWTIEKLLQEEMLQQTPEAGHPARQPASTSAAIDDEEAIAHEQSLPRASVASAAVTPHAPTGKLPPVSMVAGEEVRCELPRISGLTLRAMTVAERKAKLSKPHIVTDLTDDWPAHEGWSEAARFKSAYGHHNILAKRVRFGIEQMARVNGSIENASVTVSDLIDHADSEHIITIDEDHMSTGENAFMEALCSSYSVPDIFSSMSWCRVFSFGGGHRGVQMMQHGVAWLALVTGSKLWHVAPPNLPRPSDRTCDNGGKIDWRLARAEGVSHCVLRPKEVIFVPDNWWHATCNLDPWTIGVGGQLWVPHFDPFSLHPSARVKQLWEHRGDESIILKKNHVSPAILPPSHKPPQSVPAPLDQPWLSKAPPPSARPPPRLSARPLSGGEIGDAAAQRQGSAASDWIKAELSEMAASARGCEPHRKRLGNLLICPILNGIWTSFLDSSRWGDESALLRTEDRTRIAAEMRTYDALGLDMWVGEDFDARVLSALEEHRNLVKADGIQTGRAPMYTVIVENGTHVEDNLMMLRESLGNDALAWVQLGPPAMENLHIYRELKQRGIVSMYGVEDFSQSQVELAHDAIGVATEINPIAHMSPSWVSLCDRLGCQFVSYGPLLGGLLSDRYLGEPRPSPDKDHRDYMYTVDAWGGWGPFQNLLQALRQVGDRHGGISVATVGLAYVLSLPRMLAVIVGVRLGVESDHRVDSLTALHIELTDLDFFLIDTAVFHSDPLCQAEHCAALRKHRMNDRVASNRQ</sequence>
<dbReference type="SUPFAM" id="SSF51197">
    <property type="entry name" value="Clavaminate synthase-like"/>
    <property type="match status" value="1"/>
</dbReference>
<protein>
    <recommendedName>
        <fullName evidence="3">JmjC domain-containing protein</fullName>
    </recommendedName>
</protein>
<organism evidence="4 5">
    <name type="scientific">Prymnesium parvum</name>
    <name type="common">Toxic golden alga</name>
    <dbReference type="NCBI Taxonomy" id="97485"/>
    <lineage>
        <taxon>Eukaryota</taxon>
        <taxon>Haptista</taxon>
        <taxon>Haptophyta</taxon>
        <taxon>Prymnesiophyceae</taxon>
        <taxon>Prymnesiales</taxon>
        <taxon>Prymnesiaceae</taxon>
        <taxon>Prymnesium</taxon>
    </lineage>
</organism>
<dbReference type="InterPro" id="IPR023210">
    <property type="entry name" value="NADP_OxRdtase_dom"/>
</dbReference>
<keyword evidence="2" id="KW-0732">Signal</keyword>
<dbReference type="Pfam" id="PF00248">
    <property type="entry name" value="Aldo_ket_red"/>
    <property type="match status" value="1"/>
</dbReference>
<reference evidence="4 5" key="1">
    <citation type="journal article" date="2024" name="Science">
        <title>Giant polyketide synthase enzymes in the biosynthesis of giant marine polyether toxins.</title>
        <authorList>
            <person name="Fallon T.R."/>
            <person name="Shende V.V."/>
            <person name="Wierzbicki I.H."/>
            <person name="Pendleton A.L."/>
            <person name="Watervoot N.F."/>
            <person name="Auber R.P."/>
            <person name="Gonzalez D.J."/>
            <person name="Wisecaver J.H."/>
            <person name="Moore B.S."/>
        </authorList>
    </citation>
    <scope>NUCLEOTIDE SEQUENCE [LARGE SCALE GENOMIC DNA]</scope>
    <source>
        <strain evidence="4 5">12B1</strain>
    </source>
</reference>
<dbReference type="PANTHER" id="PTHR43147">
    <property type="entry name" value="PROTEIN TAS"/>
    <property type="match status" value="1"/>
</dbReference>
<evidence type="ECO:0000256" key="2">
    <source>
        <dbReference type="SAM" id="SignalP"/>
    </source>
</evidence>
<gene>
    <name evidence="4" type="ORF">AB1Y20_019242</name>
</gene>
<dbReference type="InterPro" id="IPR036812">
    <property type="entry name" value="NAD(P)_OxRdtase_dom_sf"/>
</dbReference>
<evidence type="ECO:0000259" key="3">
    <source>
        <dbReference type="PROSITE" id="PS51184"/>
    </source>
</evidence>
<keyword evidence="5" id="KW-1185">Reference proteome</keyword>
<evidence type="ECO:0000313" key="5">
    <source>
        <dbReference type="Proteomes" id="UP001515480"/>
    </source>
</evidence>
<dbReference type="PANTHER" id="PTHR43147:SF2">
    <property type="entry name" value="NADP-DEPENDENT OXIDOREDUCTASE DOMAIN-CONTAINING PROTEIN"/>
    <property type="match status" value="1"/>
</dbReference>
<evidence type="ECO:0000313" key="4">
    <source>
        <dbReference type="EMBL" id="KAL1524344.1"/>
    </source>
</evidence>
<dbReference type="Gene3D" id="3.20.20.100">
    <property type="entry name" value="NADP-dependent oxidoreductase domain"/>
    <property type="match status" value="1"/>
</dbReference>
<feature type="compositionally biased region" description="Pro residues" evidence="1">
    <location>
        <begin position="543"/>
        <end position="553"/>
    </location>
</feature>
<accession>A0AB34JS04</accession>
<feature type="domain" description="JmjC" evidence="3">
    <location>
        <begin position="354"/>
        <end position="498"/>
    </location>
</feature>
<feature type="chain" id="PRO_5044329093" description="JmjC domain-containing protein" evidence="2">
    <location>
        <begin position="21"/>
        <end position="928"/>
    </location>
</feature>
<dbReference type="SUPFAM" id="SSF51430">
    <property type="entry name" value="NAD(P)-linked oxidoreductase"/>
    <property type="match status" value="1"/>
</dbReference>